<accession>A0A0F9A587</accession>
<name>A0A0F9A587_9ZZZZ</name>
<dbReference type="AlphaFoldDB" id="A0A0F9A587"/>
<dbReference type="Gene3D" id="6.20.20.10">
    <property type="match status" value="1"/>
</dbReference>
<protein>
    <submittedName>
        <fullName evidence="1">Uncharacterized protein</fullName>
    </submittedName>
</protein>
<proteinExistence type="predicted"/>
<sequence>MKAEDTVMSWERMRMLMADNDKHNRGGESRVEIYCGDQAQITWDIAFKAGQEAERKQVAALLQVKGTEQPEERIPLYQGKHDICPECNGTGMGRFYFNCKAPCEACKGTGRKLRLDRPKMRAEVLPILVAHCQTHEHRGCVCSLKEAEGCWGSLVDQILPLLPDD</sequence>
<organism evidence="1">
    <name type="scientific">marine sediment metagenome</name>
    <dbReference type="NCBI Taxonomy" id="412755"/>
    <lineage>
        <taxon>unclassified sequences</taxon>
        <taxon>metagenomes</taxon>
        <taxon>ecological metagenomes</taxon>
    </lineage>
</organism>
<gene>
    <name evidence="1" type="ORF">LCGC14_2955170</name>
</gene>
<dbReference type="EMBL" id="LAZR01059666">
    <property type="protein sequence ID" value="KKK67331.1"/>
    <property type="molecule type" value="Genomic_DNA"/>
</dbReference>
<reference evidence="1" key="1">
    <citation type="journal article" date="2015" name="Nature">
        <title>Complex archaea that bridge the gap between prokaryotes and eukaryotes.</title>
        <authorList>
            <person name="Spang A."/>
            <person name="Saw J.H."/>
            <person name="Jorgensen S.L."/>
            <person name="Zaremba-Niedzwiedzka K."/>
            <person name="Martijn J."/>
            <person name="Lind A.E."/>
            <person name="van Eijk R."/>
            <person name="Schleper C."/>
            <person name="Guy L."/>
            <person name="Ettema T.J."/>
        </authorList>
    </citation>
    <scope>NUCLEOTIDE SEQUENCE</scope>
</reference>
<evidence type="ECO:0000313" key="1">
    <source>
        <dbReference type="EMBL" id="KKK67331.1"/>
    </source>
</evidence>
<comment type="caution">
    <text evidence="1">The sequence shown here is derived from an EMBL/GenBank/DDBJ whole genome shotgun (WGS) entry which is preliminary data.</text>
</comment>
<feature type="non-terminal residue" evidence="1">
    <location>
        <position position="165"/>
    </location>
</feature>